<sequence>MSKQAQAKLKLIAFTVMLTLALVSLLKSFFEPQSSEDELSANEHIIAKDTARTAFKYLIIGDKFKVVESETAFIYKNSKWGGNIVYVSPLPLEDFEPFLKSENWEERSRRYYPKGFGRFPNASVYDFCKNNVRLSLIGGGNYARENVNFAEVSLVLENDTCIKN</sequence>
<protein>
    <submittedName>
        <fullName evidence="1">Uncharacterized protein</fullName>
    </submittedName>
</protein>
<dbReference type="EMBL" id="SNZE01000029">
    <property type="protein sequence ID" value="TDR28976.1"/>
    <property type="molecule type" value="Genomic_DNA"/>
</dbReference>
<name>A0A4R6Y1F0_9BURK</name>
<dbReference type="RefSeq" id="WP_133621410.1">
    <property type="nucleotide sequence ID" value="NZ_SNZE01000029.1"/>
</dbReference>
<dbReference type="Proteomes" id="UP000294480">
    <property type="component" value="Unassembled WGS sequence"/>
</dbReference>
<gene>
    <name evidence="1" type="ORF">DFR44_1293</name>
</gene>
<accession>A0A4R6Y1F0</accession>
<evidence type="ECO:0000313" key="2">
    <source>
        <dbReference type="Proteomes" id="UP000294480"/>
    </source>
</evidence>
<keyword evidence="2" id="KW-1185">Reference proteome</keyword>
<dbReference type="AlphaFoldDB" id="A0A4R6Y1F0"/>
<comment type="caution">
    <text evidence="1">The sequence shown here is derived from an EMBL/GenBank/DDBJ whole genome shotgun (WGS) entry which is preliminary data.</text>
</comment>
<organism evidence="1 2">
    <name type="scientific">Hydromonas duriensis</name>
    <dbReference type="NCBI Taxonomy" id="1527608"/>
    <lineage>
        <taxon>Bacteria</taxon>
        <taxon>Pseudomonadati</taxon>
        <taxon>Pseudomonadota</taxon>
        <taxon>Betaproteobacteria</taxon>
        <taxon>Burkholderiales</taxon>
        <taxon>Burkholderiaceae</taxon>
        <taxon>Hydromonas</taxon>
    </lineage>
</organism>
<proteinExistence type="predicted"/>
<evidence type="ECO:0000313" key="1">
    <source>
        <dbReference type="EMBL" id="TDR28976.1"/>
    </source>
</evidence>
<reference evidence="1 2" key="1">
    <citation type="submission" date="2019-03" db="EMBL/GenBank/DDBJ databases">
        <title>Genomic Encyclopedia of Type Strains, Phase IV (KMG-IV): sequencing the most valuable type-strain genomes for metagenomic binning, comparative biology and taxonomic classification.</title>
        <authorList>
            <person name="Goeker M."/>
        </authorList>
    </citation>
    <scope>NUCLEOTIDE SEQUENCE [LARGE SCALE GENOMIC DNA]</scope>
    <source>
        <strain evidence="1 2">DSM 102852</strain>
    </source>
</reference>